<dbReference type="EMBL" id="JACONZ010000001">
    <property type="protein sequence ID" value="MBC5580320.1"/>
    <property type="molecule type" value="Genomic_DNA"/>
</dbReference>
<dbReference type="SUPFAM" id="SSF51735">
    <property type="entry name" value="NAD(P)-binding Rossmann-fold domains"/>
    <property type="match status" value="1"/>
</dbReference>
<dbReference type="InterPro" id="IPR036291">
    <property type="entry name" value="NAD(P)-bd_dom_sf"/>
</dbReference>
<protein>
    <submittedName>
        <fullName evidence="2">Ornithine cyclodeaminase family protein</fullName>
    </submittedName>
</protein>
<name>A0A923ICD9_9FIRM</name>
<sequence>MKTRIIRGDEVRRLLTMEDCIEAMRAALRDVSAGDGAMLQRCMLPLPQDNKFALMGGADRRERLCGAKVIVFPGAEAARRGTSQGIIPLFDSETGALAAIVDAEQITAVRTAAASAAATDLLARKSAASLAILGAGRIGSLHIDAIRRVRPIRTVYVWNRTFSRAQECCRRAAELGLRAVPCASAEEAVREADIVCTVTQAREPILLGRWLKPGAHINAVGACSPLARELDSEAVLRSRIYADQREAALRDSGDLAIPLKEGSLDARKICGEVGQVLLGELPGRQSEEEITLFESVGISLEDLCAAALVRRKAEASGLGLEVEF</sequence>
<dbReference type="InterPro" id="IPR023401">
    <property type="entry name" value="ODC_N"/>
</dbReference>
<dbReference type="PIRSF" id="PIRSF001439">
    <property type="entry name" value="CryM"/>
    <property type="match status" value="1"/>
</dbReference>
<dbReference type="Gene3D" id="3.40.50.720">
    <property type="entry name" value="NAD(P)-binding Rossmann-like Domain"/>
    <property type="match status" value="1"/>
</dbReference>
<dbReference type="Gene3D" id="3.30.1780.10">
    <property type="entry name" value="ornithine cyclodeaminase, domain 1"/>
    <property type="match status" value="1"/>
</dbReference>
<dbReference type="Proteomes" id="UP000659630">
    <property type="component" value="Unassembled WGS sequence"/>
</dbReference>
<dbReference type="InterPro" id="IPR003462">
    <property type="entry name" value="ODC_Mu_crystall"/>
</dbReference>
<organism evidence="2 3">
    <name type="scientific">Anaerofilum hominis</name>
    <dbReference type="NCBI Taxonomy" id="2763016"/>
    <lineage>
        <taxon>Bacteria</taxon>
        <taxon>Bacillati</taxon>
        <taxon>Bacillota</taxon>
        <taxon>Clostridia</taxon>
        <taxon>Eubacteriales</taxon>
        <taxon>Oscillospiraceae</taxon>
        <taxon>Anaerofilum</taxon>
    </lineage>
</organism>
<dbReference type="PANTHER" id="PTHR13812:SF19">
    <property type="entry name" value="KETIMINE REDUCTASE MU-CRYSTALLIN"/>
    <property type="match status" value="1"/>
</dbReference>
<dbReference type="Pfam" id="PF02423">
    <property type="entry name" value="OCD_Mu_crystall"/>
    <property type="match status" value="1"/>
</dbReference>
<reference evidence="2" key="1">
    <citation type="submission" date="2020-08" db="EMBL/GenBank/DDBJ databases">
        <title>Genome public.</title>
        <authorList>
            <person name="Liu C."/>
            <person name="Sun Q."/>
        </authorList>
    </citation>
    <scope>NUCLEOTIDE SEQUENCE</scope>
    <source>
        <strain evidence="2">BX8</strain>
    </source>
</reference>
<dbReference type="RefSeq" id="WP_186886682.1">
    <property type="nucleotide sequence ID" value="NZ_JACONZ010000001.1"/>
</dbReference>
<gene>
    <name evidence="2" type="ORF">H8S23_02260</name>
</gene>
<proteinExistence type="inferred from homology"/>
<comment type="caution">
    <text evidence="2">The sequence shown here is derived from an EMBL/GenBank/DDBJ whole genome shotgun (WGS) entry which is preliminary data.</text>
</comment>
<dbReference type="GO" id="GO:0016491">
    <property type="term" value="F:oxidoreductase activity"/>
    <property type="evidence" value="ECO:0007669"/>
    <property type="project" value="UniProtKB-ARBA"/>
</dbReference>
<dbReference type="PANTHER" id="PTHR13812">
    <property type="entry name" value="KETIMINE REDUCTASE MU-CRYSTALLIN"/>
    <property type="match status" value="1"/>
</dbReference>
<dbReference type="FunFam" id="3.40.50.720:FF:000311">
    <property type="entry name" value="Ornithine cyclodeaminase"/>
    <property type="match status" value="1"/>
</dbReference>
<comment type="similarity">
    <text evidence="1">Belongs to the ornithine cyclodeaminase/mu-crystallin family.</text>
</comment>
<keyword evidence="3" id="KW-1185">Reference proteome</keyword>
<dbReference type="GO" id="GO:0005737">
    <property type="term" value="C:cytoplasm"/>
    <property type="evidence" value="ECO:0007669"/>
    <property type="project" value="TreeGrafter"/>
</dbReference>
<evidence type="ECO:0000313" key="2">
    <source>
        <dbReference type="EMBL" id="MBC5580320.1"/>
    </source>
</evidence>
<evidence type="ECO:0000256" key="1">
    <source>
        <dbReference type="ARBA" id="ARBA00008903"/>
    </source>
</evidence>
<dbReference type="GO" id="GO:0019752">
    <property type="term" value="P:carboxylic acid metabolic process"/>
    <property type="evidence" value="ECO:0007669"/>
    <property type="project" value="UniProtKB-ARBA"/>
</dbReference>
<accession>A0A923ICD9</accession>
<evidence type="ECO:0000313" key="3">
    <source>
        <dbReference type="Proteomes" id="UP000659630"/>
    </source>
</evidence>
<dbReference type="AlphaFoldDB" id="A0A923ICD9"/>